<name>A0A0K8RNY5_IXORI</name>
<accession>A0A0K8RNY5</accession>
<organism evidence="2">
    <name type="scientific">Ixodes ricinus</name>
    <name type="common">Common tick</name>
    <name type="synonym">Acarus ricinus</name>
    <dbReference type="NCBI Taxonomy" id="34613"/>
    <lineage>
        <taxon>Eukaryota</taxon>
        <taxon>Metazoa</taxon>
        <taxon>Ecdysozoa</taxon>
        <taxon>Arthropoda</taxon>
        <taxon>Chelicerata</taxon>
        <taxon>Arachnida</taxon>
        <taxon>Acari</taxon>
        <taxon>Parasitiformes</taxon>
        <taxon>Ixodida</taxon>
        <taxon>Ixodoidea</taxon>
        <taxon>Ixodidae</taxon>
        <taxon>Ixodinae</taxon>
        <taxon>Ixodes</taxon>
    </lineage>
</organism>
<evidence type="ECO:0000313" key="2">
    <source>
        <dbReference type="EMBL" id="JAA72766.1"/>
    </source>
</evidence>
<feature type="region of interest" description="Disordered" evidence="1">
    <location>
        <begin position="40"/>
        <end position="64"/>
    </location>
</feature>
<protein>
    <submittedName>
        <fullName evidence="2">Putative secreted protein</fullName>
    </submittedName>
</protein>
<feature type="non-terminal residue" evidence="2">
    <location>
        <position position="1"/>
    </location>
</feature>
<sequence>GTVPYRDGTGRRPGREGYGSRRVGGAAAAATGVAIGTAPPLPTTAGAGGATPVPALARTRPGGTDTTEALERIAPLSSTSKLLLHPLVLSLPPCLSFPSRSKKCIARLRNFGETPSFLYCLFFFGLKCMGTFVTKASLVPTVQINVPWWEARPHAFVSLCLLLRGPLTARGVHCSLVAMPGCSQ</sequence>
<reference evidence="2" key="1">
    <citation type="submission" date="2012-12" db="EMBL/GenBank/DDBJ databases">
        <title>Identification and characterization of a phenylalanine ammonia-lyase gene family in Isatis indigotica Fort.</title>
        <authorList>
            <person name="Liu Q."/>
            <person name="Chen J."/>
            <person name="Zhou X."/>
            <person name="Di P."/>
            <person name="Xiao Y."/>
            <person name="Xuan H."/>
            <person name="Zhang L."/>
            <person name="Chen W."/>
        </authorList>
    </citation>
    <scope>NUCLEOTIDE SEQUENCE</scope>
    <source>
        <tissue evidence="2">Salivary gland</tissue>
    </source>
</reference>
<proteinExistence type="evidence at transcript level"/>
<feature type="region of interest" description="Disordered" evidence="1">
    <location>
        <begin position="1"/>
        <end position="23"/>
    </location>
</feature>
<feature type="compositionally biased region" description="Basic and acidic residues" evidence="1">
    <location>
        <begin position="8"/>
        <end position="19"/>
    </location>
</feature>
<evidence type="ECO:0000256" key="1">
    <source>
        <dbReference type="SAM" id="MobiDB-lite"/>
    </source>
</evidence>
<dbReference type="EMBL" id="GADI01001042">
    <property type="protein sequence ID" value="JAA72766.1"/>
    <property type="molecule type" value="mRNA"/>
</dbReference>
<dbReference type="AlphaFoldDB" id="A0A0K8RNY5"/>